<gene>
    <name evidence="2" type="ORF">QQS21_007896</name>
</gene>
<feature type="region of interest" description="Disordered" evidence="1">
    <location>
        <begin position="70"/>
        <end position="100"/>
    </location>
</feature>
<proteinExistence type="predicted"/>
<protein>
    <submittedName>
        <fullName evidence="2">Uncharacterized protein</fullName>
    </submittedName>
</protein>
<keyword evidence="3" id="KW-1185">Reference proteome</keyword>
<comment type="caution">
    <text evidence="2">The sequence shown here is derived from an EMBL/GenBank/DDBJ whole genome shotgun (WGS) entry which is preliminary data.</text>
</comment>
<organism evidence="2 3">
    <name type="scientific">Conoideocrella luteorostrata</name>
    <dbReference type="NCBI Taxonomy" id="1105319"/>
    <lineage>
        <taxon>Eukaryota</taxon>
        <taxon>Fungi</taxon>
        <taxon>Dikarya</taxon>
        <taxon>Ascomycota</taxon>
        <taxon>Pezizomycotina</taxon>
        <taxon>Sordariomycetes</taxon>
        <taxon>Hypocreomycetidae</taxon>
        <taxon>Hypocreales</taxon>
        <taxon>Clavicipitaceae</taxon>
        <taxon>Conoideocrella</taxon>
    </lineage>
</organism>
<sequence>MAADNLFLSGISFAIARSRGEDEDPLMVLDHGSDSSQNALTGPIELITSPDDEGPSRLRIFPSHGWATFIRSEDGSPREPTTLEGNPRSANSSVRPNIPAETDLSGYRRFPWIDAGSIGDLLPVTEKDLSLRKYTQQFASISKDMAKINAEICQLKQLISAPYQAYPIQAYTIHANPNATGPTGIAKEHALSTSDWTSVIKKEIVNQQDAERRDFMM</sequence>
<evidence type="ECO:0000256" key="1">
    <source>
        <dbReference type="SAM" id="MobiDB-lite"/>
    </source>
</evidence>
<evidence type="ECO:0000313" key="3">
    <source>
        <dbReference type="Proteomes" id="UP001251528"/>
    </source>
</evidence>
<accession>A0AAJ0FZ38</accession>
<dbReference type="Proteomes" id="UP001251528">
    <property type="component" value="Unassembled WGS sequence"/>
</dbReference>
<evidence type="ECO:0000313" key="2">
    <source>
        <dbReference type="EMBL" id="KAK2594390.1"/>
    </source>
</evidence>
<dbReference type="AlphaFoldDB" id="A0AAJ0FZ38"/>
<name>A0AAJ0FZ38_9HYPO</name>
<dbReference type="EMBL" id="JASWJB010000170">
    <property type="protein sequence ID" value="KAK2594390.1"/>
    <property type="molecule type" value="Genomic_DNA"/>
</dbReference>
<reference evidence="2" key="1">
    <citation type="submission" date="2023-06" db="EMBL/GenBank/DDBJ databases">
        <title>Conoideocrella luteorostrata (Hypocreales: Clavicipitaceae), a potential biocontrol fungus for elongate hemlock scale in United States Christmas tree production areas.</title>
        <authorList>
            <person name="Barrett H."/>
            <person name="Lovett B."/>
            <person name="Macias A.M."/>
            <person name="Stajich J.E."/>
            <person name="Kasson M.T."/>
        </authorList>
    </citation>
    <scope>NUCLEOTIDE SEQUENCE</scope>
    <source>
        <strain evidence="2">ARSEF 14590</strain>
    </source>
</reference>